<dbReference type="InterPro" id="IPR002676">
    <property type="entry name" value="RimM_N"/>
</dbReference>
<evidence type="ECO:0000256" key="1">
    <source>
        <dbReference type="ARBA" id="ARBA00022490"/>
    </source>
</evidence>
<dbReference type="Pfam" id="PF24986">
    <property type="entry name" value="PRC_RimM"/>
    <property type="match status" value="1"/>
</dbReference>
<dbReference type="InterPro" id="IPR036976">
    <property type="entry name" value="RimM_N_sf"/>
</dbReference>
<gene>
    <name evidence="5 8" type="primary">rimM</name>
    <name evidence="8" type="ORF">LWF01_04685</name>
</gene>
<organism evidence="8 9">
    <name type="scientific">Saxibacter everestensis</name>
    <dbReference type="NCBI Taxonomy" id="2909229"/>
    <lineage>
        <taxon>Bacteria</taxon>
        <taxon>Bacillati</taxon>
        <taxon>Actinomycetota</taxon>
        <taxon>Actinomycetes</taxon>
        <taxon>Micrococcales</taxon>
        <taxon>Brevibacteriaceae</taxon>
        <taxon>Saxibacter</taxon>
    </lineage>
</organism>
<evidence type="ECO:0000313" key="8">
    <source>
        <dbReference type="EMBL" id="WGW13075.1"/>
    </source>
</evidence>
<dbReference type="Gene3D" id="2.40.30.60">
    <property type="entry name" value="RimM"/>
    <property type="match status" value="1"/>
</dbReference>
<evidence type="ECO:0000256" key="2">
    <source>
        <dbReference type="ARBA" id="ARBA00022517"/>
    </source>
</evidence>
<dbReference type="InterPro" id="IPR011961">
    <property type="entry name" value="RimM"/>
</dbReference>
<dbReference type="EMBL" id="CP090958">
    <property type="protein sequence ID" value="WGW13075.1"/>
    <property type="molecule type" value="Genomic_DNA"/>
</dbReference>
<dbReference type="NCBIfam" id="TIGR02273">
    <property type="entry name" value="16S_RimM"/>
    <property type="match status" value="1"/>
</dbReference>
<comment type="similarity">
    <text evidence="5">Belongs to the RimM family.</text>
</comment>
<feature type="domain" description="RimM N-terminal" evidence="6">
    <location>
        <begin position="3"/>
        <end position="83"/>
    </location>
</feature>
<dbReference type="InterPro" id="IPR056792">
    <property type="entry name" value="PRC_RimM"/>
</dbReference>
<evidence type="ECO:0000256" key="3">
    <source>
        <dbReference type="ARBA" id="ARBA00022552"/>
    </source>
</evidence>
<comment type="subcellular location">
    <subcellularLocation>
        <location evidence="5">Cytoplasm</location>
    </subcellularLocation>
</comment>
<dbReference type="PANTHER" id="PTHR33692:SF1">
    <property type="entry name" value="RIBOSOME MATURATION FACTOR RIMM"/>
    <property type="match status" value="1"/>
</dbReference>
<evidence type="ECO:0000256" key="4">
    <source>
        <dbReference type="ARBA" id="ARBA00023186"/>
    </source>
</evidence>
<dbReference type="Proteomes" id="UP001209083">
    <property type="component" value="Chromosome"/>
</dbReference>
<dbReference type="InterPro" id="IPR009000">
    <property type="entry name" value="Transl_B-barrel_sf"/>
</dbReference>
<dbReference type="SUPFAM" id="SSF50447">
    <property type="entry name" value="Translation proteins"/>
    <property type="match status" value="1"/>
</dbReference>
<dbReference type="Gene3D" id="2.30.30.240">
    <property type="entry name" value="PRC-barrel domain"/>
    <property type="match status" value="1"/>
</dbReference>
<keyword evidence="4 5" id="KW-0143">Chaperone</keyword>
<keyword evidence="3 5" id="KW-0698">rRNA processing</keyword>
<dbReference type="Pfam" id="PF01782">
    <property type="entry name" value="RimM"/>
    <property type="match status" value="1"/>
</dbReference>
<evidence type="ECO:0000256" key="5">
    <source>
        <dbReference type="HAMAP-Rule" id="MF_00014"/>
    </source>
</evidence>
<dbReference type="PANTHER" id="PTHR33692">
    <property type="entry name" value="RIBOSOME MATURATION FACTOR RIMM"/>
    <property type="match status" value="1"/>
</dbReference>
<proteinExistence type="inferred from homology"/>
<comment type="subunit">
    <text evidence="5">Binds ribosomal protein uS19.</text>
</comment>
<evidence type="ECO:0000259" key="6">
    <source>
        <dbReference type="Pfam" id="PF01782"/>
    </source>
</evidence>
<dbReference type="InterPro" id="IPR011033">
    <property type="entry name" value="PRC_barrel-like_sf"/>
</dbReference>
<name>A0ABY8QXH6_9MICO</name>
<comment type="domain">
    <text evidence="5">The PRC barrel domain binds ribosomal protein uS19.</text>
</comment>
<keyword evidence="1 5" id="KW-0963">Cytoplasm</keyword>
<dbReference type="RefSeq" id="WP_349639884.1">
    <property type="nucleotide sequence ID" value="NZ_CP090958.1"/>
</dbReference>
<reference evidence="8 9" key="1">
    <citation type="submission" date="2023-05" db="EMBL/GenBank/DDBJ databases">
        <title>Lithophilousrod everest ZFBP1038 complete genpme.</title>
        <authorList>
            <person name="Tian M."/>
        </authorList>
    </citation>
    <scope>NUCLEOTIDE SEQUENCE [LARGE SCALE GENOMIC DNA]</scope>
    <source>
        <strain evidence="8 9">ZFBP1038</strain>
    </source>
</reference>
<dbReference type="HAMAP" id="MF_00014">
    <property type="entry name" value="Ribosome_mat_RimM"/>
    <property type="match status" value="1"/>
</dbReference>
<protein>
    <recommendedName>
        <fullName evidence="5">Ribosome maturation factor RimM</fullName>
    </recommendedName>
</protein>
<dbReference type="SUPFAM" id="SSF50346">
    <property type="entry name" value="PRC-barrel domain"/>
    <property type="match status" value="1"/>
</dbReference>
<feature type="domain" description="Ribosome maturation factor RimM PRC barrel" evidence="7">
    <location>
        <begin position="96"/>
        <end position="165"/>
    </location>
</feature>
<sequence>MNVVARIGKPHGIRGEVTVEVRTDAPDQRFVAGAGFATLPDRGTLTLKSARWHNSRLLLTFDELSDRNRAEEFRNTELLVAADDIVDEDDAWDSDELEGLTVEIEDADGRRKVGEVLRVDYGVAQDLLVFRHVAGHEVLVPFVEQIVPEVDVDAGRILLDPPGGLLDPPDA</sequence>
<evidence type="ECO:0000313" key="9">
    <source>
        <dbReference type="Proteomes" id="UP001209083"/>
    </source>
</evidence>
<evidence type="ECO:0000259" key="7">
    <source>
        <dbReference type="Pfam" id="PF24986"/>
    </source>
</evidence>
<comment type="function">
    <text evidence="5">An accessory protein needed during the final step in the assembly of 30S ribosomal subunit, possibly for assembly of the head region. Essential for efficient processing of 16S rRNA. May be needed both before and after RbfA during the maturation of 16S rRNA. It has affinity for free ribosomal 30S subunits but not for 70S ribosomes.</text>
</comment>
<keyword evidence="9" id="KW-1185">Reference proteome</keyword>
<keyword evidence="2 5" id="KW-0690">Ribosome biogenesis</keyword>
<accession>A0ABY8QXH6</accession>